<evidence type="ECO:0000256" key="2">
    <source>
        <dbReference type="ARBA" id="ARBA00022777"/>
    </source>
</evidence>
<dbReference type="NCBIfam" id="TIGR02198">
    <property type="entry name" value="rfaE_dom_I"/>
    <property type="match status" value="1"/>
</dbReference>
<dbReference type="PANTHER" id="PTHR46969">
    <property type="entry name" value="BIFUNCTIONAL PROTEIN HLDE"/>
    <property type="match status" value="1"/>
</dbReference>
<comment type="caution">
    <text evidence="4">The sequence shown here is derived from an EMBL/GenBank/DDBJ whole genome shotgun (WGS) entry which is preliminary data.</text>
</comment>
<dbReference type="CDD" id="cd01172">
    <property type="entry name" value="RfaE_like"/>
    <property type="match status" value="1"/>
</dbReference>
<evidence type="ECO:0000313" key="4">
    <source>
        <dbReference type="EMBL" id="ETR72959.1"/>
    </source>
</evidence>
<dbReference type="InterPro" id="IPR011913">
    <property type="entry name" value="RfaE_dom_I"/>
</dbReference>
<keyword evidence="2" id="KW-0418">Kinase</keyword>
<dbReference type="InterPro" id="IPR011611">
    <property type="entry name" value="PfkB_dom"/>
</dbReference>
<name>A0A1V1PDH9_9BACT</name>
<dbReference type="FunFam" id="3.40.1190.20:FF:000002">
    <property type="entry name" value="Bifunctional protein HldE"/>
    <property type="match status" value="1"/>
</dbReference>
<gene>
    <name evidence="4" type="primary">hldE</name>
    <name evidence="4" type="ORF">OMM_01313</name>
</gene>
<dbReference type="PANTHER" id="PTHR46969:SF1">
    <property type="entry name" value="BIFUNCTIONAL PROTEIN HLDE"/>
    <property type="match status" value="1"/>
</dbReference>
<dbReference type="Proteomes" id="UP000189670">
    <property type="component" value="Unassembled WGS sequence"/>
</dbReference>
<evidence type="ECO:0000259" key="3">
    <source>
        <dbReference type="Pfam" id="PF00294"/>
    </source>
</evidence>
<organism evidence="4 5">
    <name type="scientific">Candidatus Magnetoglobus multicellularis str. Araruama</name>
    <dbReference type="NCBI Taxonomy" id="890399"/>
    <lineage>
        <taxon>Bacteria</taxon>
        <taxon>Pseudomonadati</taxon>
        <taxon>Thermodesulfobacteriota</taxon>
        <taxon>Desulfobacteria</taxon>
        <taxon>Desulfobacterales</taxon>
        <taxon>Desulfobacteraceae</taxon>
        <taxon>Candidatus Magnetoglobus</taxon>
    </lineage>
</organism>
<dbReference type="GO" id="GO:0033785">
    <property type="term" value="F:heptose 7-phosphate kinase activity"/>
    <property type="evidence" value="ECO:0007669"/>
    <property type="project" value="TreeGrafter"/>
</dbReference>
<proteinExistence type="predicted"/>
<accession>A0A1V1PDH9</accession>
<reference evidence="5" key="1">
    <citation type="submission" date="2012-11" db="EMBL/GenBank/DDBJ databases">
        <authorList>
            <person name="Lucero-Rivera Y.E."/>
            <person name="Tovar-Ramirez D."/>
        </authorList>
    </citation>
    <scope>NUCLEOTIDE SEQUENCE [LARGE SCALE GENOMIC DNA]</scope>
    <source>
        <strain evidence="5">Araruama</strain>
    </source>
</reference>
<protein>
    <submittedName>
        <fullName evidence="4">Bifunctional protein hldE</fullName>
    </submittedName>
</protein>
<sequence length="319" mass="34102">MKHSIDQFSNCRILVIGDCMIDEYVWGTVERISPEAPVPVVAVKHDNATLGGAGNVVNNLAALKADVTIIGTYGSGENGRRMKQMFEDVGANTDGLAQDKTRATTIKTRIMASEQHVLRIDRETVHPISSSMVETIALNISRCIDSMHLIIISDYGKGLLTPIMLQKIMKVASAHHKTVLVDPKGYNYEKYSGASLITPNRKEAAQAANMDINDMSSLICAGHSIMENIGLQRILITCGKDGMVLFEPDTPPYHIETCAKQVFDVSGAGDTVVSVMGLALAAGASYREAATLANAAAGIVVGKVGTATISQDELMDAIP</sequence>
<dbReference type="GO" id="GO:0033786">
    <property type="term" value="F:heptose-1-phosphate adenylyltransferase activity"/>
    <property type="evidence" value="ECO:0007669"/>
    <property type="project" value="TreeGrafter"/>
</dbReference>
<dbReference type="InterPro" id="IPR029056">
    <property type="entry name" value="Ribokinase-like"/>
</dbReference>
<dbReference type="GO" id="GO:0016773">
    <property type="term" value="F:phosphotransferase activity, alcohol group as acceptor"/>
    <property type="evidence" value="ECO:0007669"/>
    <property type="project" value="InterPro"/>
</dbReference>
<dbReference type="EMBL" id="ATBP01000098">
    <property type="protein sequence ID" value="ETR72959.1"/>
    <property type="molecule type" value="Genomic_DNA"/>
</dbReference>
<dbReference type="Pfam" id="PF00294">
    <property type="entry name" value="PfkB"/>
    <property type="match status" value="1"/>
</dbReference>
<dbReference type="GO" id="GO:0005829">
    <property type="term" value="C:cytosol"/>
    <property type="evidence" value="ECO:0007669"/>
    <property type="project" value="TreeGrafter"/>
</dbReference>
<dbReference type="AlphaFoldDB" id="A0A1V1PDH9"/>
<dbReference type="Gene3D" id="3.40.1190.20">
    <property type="match status" value="1"/>
</dbReference>
<evidence type="ECO:0000256" key="1">
    <source>
        <dbReference type="ARBA" id="ARBA00022679"/>
    </source>
</evidence>
<evidence type="ECO:0000313" key="5">
    <source>
        <dbReference type="Proteomes" id="UP000189670"/>
    </source>
</evidence>
<keyword evidence="1" id="KW-0808">Transferase</keyword>
<dbReference type="SUPFAM" id="SSF53613">
    <property type="entry name" value="Ribokinase-like"/>
    <property type="match status" value="1"/>
</dbReference>
<feature type="domain" description="Carbohydrate kinase PfkB" evidence="3">
    <location>
        <begin position="13"/>
        <end position="309"/>
    </location>
</feature>